<evidence type="ECO:0000313" key="2">
    <source>
        <dbReference type="EMBL" id="GMG27640.1"/>
    </source>
</evidence>
<dbReference type="EMBL" id="BSXU01001458">
    <property type="protein sequence ID" value="GMG27640.1"/>
    <property type="molecule type" value="Genomic_DNA"/>
</dbReference>
<feature type="compositionally biased region" description="Polar residues" evidence="1">
    <location>
        <begin position="1"/>
        <end position="16"/>
    </location>
</feature>
<evidence type="ECO:0000256" key="1">
    <source>
        <dbReference type="SAM" id="MobiDB-lite"/>
    </source>
</evidence>
<name>A0A9W6YYC8_AMBMO</name>
<reference evidence="2" key="1">
    <citation type="submission" date="2023-04" db="EMBL/GenBank/DDBJ databases">
        <title>Ambrosiozyma monospora NBRC 1965.</title>
        <authorList>
            <person name="Ichikawa N."/>
            <person name="Sato H."/>
            <person name="Tonouchi N."/>
        </authorList>
    </citation>
    <scope>NUCLEOTIDE SEQUENCE</scope>
    <source>
        <strain evidence="2">NBRC 1965</strain>
    </source>
</reference>
<evidence type="ECO:0000313" key="3">
    <source>
        <dbReference type="Proteomes" id="UP001165063"/>
    </source>
</evidence>
<dbReference type="AlphaFoldDB" id="A0A9W6YYC8"/>
<protein>
    <submittedName>
        <fullName evidence="2">Unnamed protein product</fullName>
    </submittedName>
</protein>
<proteinExistence type="predicted"/>
<feature type="region of interest" description="Disordered" evidence="1">
    <location>
        <begin position="1"/>
        <end position="32"/>
    </location>
</feature>
<gene>
    <name evidence="2" type="ORF">Amon01_000346300</name>
</gene>
<feature type="compositionally biased region" description="Basic and acidic residues" evidence="1">
    <location>
        <begin position="17"/>
        <end position="32"/>
    </location>
</feature>
<sequence length="95" mass="10867">MATANIFNESTSQRVNETLREEETKRRRDEENLHMMTQPLILDYNLCKLAIGAKTQARGQLMQWPAIAIAMGRWVHGSMRGEAPKVKTISLDNPR</sequence>
<organism evidence="2 3">
    <name type="scientific">Ambrosiozyma monospora</name>
    <name type="common">Yeast</name>
    <name type="synonym">Endomycopsis monosporus</name>
    <dbReference type="NCBI Taxonomy" id="43982"/>
    <lineage>
        <taxon>Eukaryota</taxon>
        <taxon>Fungi</taxon>
        <taxon>Dikarya</taxon>
        <taxon>Ascomycota</taxon>
        <taxon>Saccharomycotina</taxon>
        <taxon>Pichiomycetes</taxon>
        <taxon>Pichiales</taxon>
        <taxon>Pichiaceae</taxon>
        <taxon>Ambrosiozyma</taxon>
    </lineage>
</organism>
<keyword evidence="3" id="KW-1185">Reference proteome</keyword>
<comment type="caution">
    <text evidence="2">The sequence shown here is derived from an EMBL/GenBank/DDBJ whole genome shotgun (WGS) entry which is preliminary data.</text>
</comment>
<dbReference type="Proteomes" id="UP001165063">
    <property type="component" value="Unassembled WGS sequence"/>
</dbReference>
<accession>A0A9W6YYC8</accession>